<evidence type="ECO:0000256" key="2">
    <source>
        <dbReference type="ARBA" id="ARBA00023180"/>
    </source>
</evidence>
<feature type="compositionally biased region" description="Basic and acidic residues" evidence="3">
    <location>
        <begin position="118"/>
        <end position="139"/>
    </location>
</feature>
<feature type="region of interest" description="Disordered" evidence="3">
    <location>
        <begin position="102"/>
        <end position="142"/>
    </location>
</feature>
<accession>X1CVD3</accession>
<dbReference type="AlphaFoldDB" id="X1CVD3"/>
<organism evidence="4">
    <name type="scientific">marine sediment metagenome</name>
    <dbReference type="NCBI Taxonomy" id="412755"/>
    <lineage>
        <taxon>unclassified sequences</taxon>
        <taxon>metagenomes</taxon>
        <taxon>ecological metagenomes</taxon>
    </lineage>
</organism>
<sequence>NFKKGYEATEKTLRVNKPFDVMPVPTTSAEQAYKDVLAKVGAVFPARDSLDERIINEVRTGTAKYGKRGDGIIDSQFDLCPDKGKCPRCSASDYCWLPKLKSAQAPQDTDNDGMPNSWERKNKLDPTDATDASKDRDNDGYTNIEEYINSLVNDV</sequence>
<dbReference type="InterPro" id="IPR052063">
    <property type="entry name" value="Polysaccharide_Lyase_1"/>
</dbReference>
<protein>
    <submittedName>
        <fullName evidence="4">Uncharacterized protein</fullName>
    </submittedName>
</protein>
<keyword evidence="2" id="KW-0325">Glycoprotein</keyword>
<dbReference type="EMBL" id="BART01026701">
    <property type="protein sequence ID" value="GAH00045.1"/>
    <property type="molecule type" value="Genomic_DNA"/>
</dbReference>
<evidence type="ECO:0000313" key="4">
    <source>
        <dbReference type="EMBL" id="GAH00045.1"/>
    </source>
</evidence>
<evidence type="ECO:0000256" key="3">
    <source>
        <dbReference type="SAM" id="MobiDB-lite"/>
    </source>
</evidence>
<reference evidence="4" key="1">
    <citation type="journal article" date="2014" name="Front. Microbiol.">
        <title>High frequency of phylogenetically diverse reductive dehalogenase-homologous genes in deep subseafloor sedimentary metagenomes.</title>
        <authorList>
            <person name="Kawai M."/>
            <person name="Futagami T."/>
            <person name="Toyoda A."/>
            <person name="Takaki Y."/>
            <person name="Nishi S."/>
            <person name="Hori S."/>
            <person name="Arai W."/>
            <person name="Tsubouchi T."/>
            <person name="Morono Y."/>
            <person name="Uchiyama I."/>
            <person name="Ito T."/>
            <person name="Fujiyama A."/>
            <person name="Inagaki F."/>
            <person name="Takami H."/>
        </authorList>
    </citation>
    <scope>NUCLEOTIDE SEQUENCE</scope>
    <source>
        <strain evidence="4">Expedition CK06-06</strain>
    </source>
</reference>
<proteinExistence type="predicted"/>
<dbReference type="GO" id="GO:0046872">
    <property type="term" value="F:metal ion binding"/>
    <property type="evidence" value="ECO:0007669"/>
    <property type="project" value="UniProtKB-KW"/>
</dbReference>
<keyword evidence="1" id="KW-0479">Metal-binding</keyword>
<dbReference type="PANTHER" id="PTHR42970:SF1">
    <property type="entry name" value="PECTATE LYASE C-RELATED"/>
    <property type="match status" value="1"/>
</dbReference>
<feature type="non-terminal residue" evidence="4">
    <location>
        <position position="1"/>
    </location>
</feature>
<comment type="caution">
    <text evidence="4">The sequence shown here is derived from an EMBL/GenBank/DDBJ whole genome shotgun (WGS) entry which is preliminary data.</text>
</comment>
<gene>
    <name evidence="4" type="ORF">S01H4_47534</name>
</gene>
<name>X1CVD3_9ZZZZ</name>
<dbReference type="PANTHER" id="PTHR42970">
    <property type="entry name" value="PECTATE LYASE C-RELATED"/>
    <property type="match status" value="1"/>
</dbReference>
<evidence type="ECO:0000256" key="1">
    <source>
        <dbReference type="ARBA" id="ARBA00022723"/>
    </source>
</evidence>